<dbReference type="RefSeq" id="WP_131913376.1">
    <property type="nucleotide sequence ID" value="NZ_OU594967.1"/>
</dbReference>
<dbReference type="PROSITE" id="PS50932">
    <property type="entry name" value="HTH_LACI_2"/>
    <property type="match status" value="1"/>
</dbReference>
<gene>
    <name evidence="5" type="ORF">EV690_2604</name>
</gene>
<dbReference type="PANTHER" id="PTHR30146:SF146">
    <property type="entry name" value="HTH-TYPE TRANSCRIPTIONAL REGULATOR TRER"/>
    <property type="match status" value="1"/>
</dbReference>
<dbReference type="SUPFAM" id="SSF47413">
    <property type="entry name" value="lambda repressor-like DNA-binding domains"/>
    <property type="match status" value="1"/>
</dbReference>
<dbReference type="SUPFAM" id="SSF53822">
    <property type="entry name" value="Periplasmic binding protein-like I"/>
    <property type="match status" value="1"/>
</dbReference>
<evidence type="ECO:0000256" key="2">
    <source>
        <dbReference type="ARBA" id="ARBA00023125"/>
    </source>
</evidence>
<organism evidence="5 6">
    <name type="scientific">Celerinatantimonas diazotrophica</name>
    <dbReference type="NCBI Taxonomy" id="412034"/>
    <lineage>
        <taxon>Bacteria</taxon>
        <taxon>Pseudomonadati</taxon>
        <taxon>Pseudomonadota</taxon>
        <taxon>Gammaproteobacteria</taxon>
        <taxon>Celerinatantimonadaceae</taxon>
        <taxon>Celerinatantimonas</taxon>
    </lineage>
</organism>
<dbReference type="Gene3D" id="3.40.50.2300">
    <property type="match status" value="2"/>
</dbReference>
<dbReference type="PRINTS" id="PR00036">
    <property type="entry name" value="HTHLACI"/>
</dbReference>
<dbReference type="Pfam" id="PF00532">
    <property type="entry name" value="Peripla_BP_1"/>
    <property type="match status" value="1"/>
</dbReference>
<feature type="domain" description="HTH lacI-type" evidence="4">
    <location>
        <begin position="2"/>
        <end position="56"/>
    </location>
</feature>
<dbReference type="GO" id="GO:0000976">
    <property type="term" value="F:transcription cis-regulatory region binding"/>
    <property type="evidence" value="ECO:0007669"/>
    <property type="project" value="TreeGrafter"/>
</dbReference>
<keyword evidence="3" id="KW-0804">Transcription</keyword>
<keyword evidence="6" id="KW-1185">Reference proteome</keyword>
<sequence length="342" mass="36728">MKTISDIANAAGVSKSTVSRVLNNRPGVNPKAREKIQALIDQSHFTANIAAKNLKAGHSDTVGVLVPLMTSKTVASYIHGMSVEFESNGIQLLLMNANMDTRKASVNVRTLNSKGVDGMIVLVAGYNQELIRAFNESECPVVVVGQDLSMYQVPSVFFDDYRCGYMAGQQLLQVGASKLLFLGISAMDVALGKQRRRGFEDAISLANVECQFIADCELNAQSGLKQTQAVLESGYQPDGIFAVTDRIAAGASKAMSNAGLAVGEQVAIVGVGDDELCELLTPSLASIHYNYHDVGREAARVLIAQIKGKKSEQIAFTHQGSFHWRPSCQLVTINDSLTGKES</sequence>
<dbReference type="GO" id="GO:0003700">
    <property type="term" value="F:DNA-binding transcription factor activity"/>
    <property type="evidence" value="ECO:0007669"/>
    <property type="project" value="TreeGrafter"/>
</dbReference>
<evidence type="ECO:0000256" key="1">
    <source>
        <dbReference type="ARBA" id="ARBA00023015"/>
    </source>
</evidence>
<dbReference type="InterPro" id="IPR010982">
    <property type="entry name" value="Lambda_DNA-bd_dom_sf"/>
</dbReference>
<protein>
    <submittedName>
        <fullName evidence="5">LacI family transcriptional regulator</fullName>
    </submittedName>
</protein>
<dbReference type="InterPro" id="IPR028082">
    <property type="entry name" value="Peripla_BP_I"/>
</dbReference>
<dbReference type="Pfam" id="PF00356">
    <property type="entry name" value="LacI"/>
    <property type="match status" value="1"/>
</dbReference>
<dbReference type="EMBL" id="SMGD01000014">
    <property type="protein sequence ID" value="TCK47568.1"/>
    <property type="molecule type" value="Genomic_DNA"/>
</dbReference>
<evidence type="ECO:0000256" key="3">
    <source>
        <dbReference type="ARBA" id="ARBA00023163"/>
    </source>
</evidence>
<dbReference type="Gene3D" id="1.10.260.40">
    <property type="entry name" value="lambda repressor-like DNA-binding domains"/>
    <property type="match status" value="1"/>
</dbReference>
<reference evidence="5 6" key="1">
    <citation type="submission" date="2019-03" db="EMBL/GenBank/DDBJ databases">
        <title>Genomic Encyclopedia of Type Strains, Phase IV (KMG-IV): sequencing the most valuable type-strain genomes for metagenomic binning, comparative biology and taxonomic classification.</title>
        <authorList>
            <person name="Goeker M."/>
        </authorList>
    </citation>
    <scope>NUCLEOTIDE SEQUENCE [LARGE SCALE GENOMIC DNA]</scope>
    <source>
        <strain evidence="5 6">DSM 18577</strain>
    </source>
</reference>
<proteinExistence type="predicted"/>
<accession>A0A4R1JAC9</accession>
<dbReference type="AlphaFoldDB" id="A0A4R1JAC9"/>
<dbReference type="OrthoDB" id="5681588at2"/>
<dbReference type="PROSITE" id="PS00356">
    <property type="entry name" value="HTH_LACI_1"/>
    <property type="match status" value="1"/>
</dbReference>
<dbReference type="SMART" id="SM00354">
    <property type="entry name" value="HTH_LACI"/>
    <property type="match status" value="1"/>
</dbReference>
<keyword evidence="1" id="KW-0805">Transcription regulation</keyword>
<name>A0A4R1JAC9_9GAMM</name>
<evidence type="ECO:0000259" key="4">
    <source>
        <dbReference type="PROSITE" id="PS50932"/>
    </source>
</evidence>
<keyword evidence="2" id="KW-0238">DNA-binding</keyword>
<dbReference type="InterPro" id="IPR001761">
    <property type="entry name" value="Peripla_BP/Lac1_sug-bd_dom"/>
</dbReference>
<evidence type="ECO:0000313" key="5">
    <source>
        <dbReference type="EMBL" id="TCK47568.1"/>
    </source>
</evidence>
<comment type="caution">
    <text evidence="5">The sequence shown here is derived from an EMBL/GenBank/DDBJ whole genome shotgun (WGS) entry which is preliminary data.</text>
</comment>
<dbReference type="PANTHER" id="PTHR30146">
    <property type="entry name" value="LACI-RELATED TRANSCRIPTIONAL REPRESSOR"/>
    <property type="match status" value="1"/>
</dbReference>
<dbReference type="Proteomes" id="UP000295565">
    <property type="component" value="Unassembled WGS sequence"/>
</dbReference>
<dbReference type="CDD" id="cd01392">
    <property type="entry name" value="HTH_LacI"/>
    <property type="match status" value="1"/>
</dbReference>
<dbReference type="InterPro" id="IPR000843">
    <property type="entry name" value="HTH_LacI"/>
</dbReference>
<dbReference type="CDD" id="cd01542">
    <property type="entry name" value="PBP1_TreR-like"/>
    <property type="match status" value="1"/>
</dbReference>
<evidence type="ECO:0000313" key="6">
    <source>
        <dbReference type="Proteomes" id="UP000295565"/>
    </source>
</evidence>